<dbReference type="GO" id="GO:0015221">
    <property type="term" value="F:lipopolysaccharide transmembrane transporter activity"/>
    <property type="evidence" value="ECO:0007669"/>
    <property type="project" value="InterPro"/>
</dbReference>
<evidence type="ECO:0000256" key="1">
    <source>
        <dbReference type="ARBA" id="ARBA00022475"/>
    </source>
</evidence>
<accession>A0A2P6MBU3</accession>
<dbReference type="Pfam" id="PF06835">
    <property type="entry name" value="LptC"/>
    <property type="match status" value="1"/>
</dbReference>
<dbReference type="GO" id="GO:0030288">
    <property type="term" value="C:outer membrane-bounded periplasmic space"/>
    <property type="evidence" value="ECO:0007669"/>
    <property type="project" value="TreeGrafter"/>
</dbReference>
<evidence type="ECO:0000313" key="6">
    <source>
        <dbReference type="EMBL" id="PRH83436.1"/>
    </source>
</evidence>
<proteinExistence type="predicted"/>
<evidence type="ECO:0000256" key="2">
    <source>
        <dbReference type="ARBA" id="ARBA00022519"/>
    </source>
</evidence>
<keyword evidence="2" id="KW-0997">Cell inner membrane</keyword>
<reference evidence="6 7" key="1">
    <citation type="submission" date="2018-03" db="EMBL/GenBank/DDBJ databases">
        <title>Arenimonas caeni sp. nov., isolated from activated sludge.</title>
        <authorList>
            <person name="Liu H."/>
        </authorList>
    </citation>
    <scope>NUCLEOTIDE SEQUENCE [LARGE SCALE GENOMIC DNA]</scope>
    <source>
        <strain evidence="7">z29</strain>
    </source>
</reference>
<dbReference type="InterPro" id="IPR052363">
    <property type="entry name" value="LPS_export_LptC"/>
</dbReference>
<keyword evidence="5" id="KW-0472">Membrane</keyword>
<evidence type="ECO:0000313" key="7">
    <source>
        <dbReference type="Proteomes" id="UP000241736"/>
    </source>
</evidence>
<evidence type="ECO:0000256" key="3">
    <source>
        <dbReference type="ARBA" id="ARBA00022692"/>
    </source>
</evidence>
<dbReference type="GO" id="GO:0017089">
    <property type="term" value="F:glycolipid transfer activity"/>
    <property type="evidence" value="ECO:0007669"/>
    <property type="project" value="TreeGrafter"/>
</dbReference>
<dbReference type="InterPro" id="IPR010664">
    <property type="entry name" value="LipoPS_assembly_LptC-rel"/>
</dbReference>
<dbReference type="PANTHER" id="PTHR37481">
    <property type="entry name" value="LIPOPOLYSACCHARIDE EXPORT SYSTEM PROTEIN LPTC"/>
    <property type="match status" value="1"/>
</dbReference>
<dbReference type="Proteomes" id="UP000241736">
    <property type="component" value="Unassembled WGS sequence"/>
</dbReference>
<keyword evidence="3" id="KW-0812">Transmembrane</keyword>
<keyword evidence="1" id="KW-1003">Cell membrane</keyword>
<keyword evidence="7" id="KW-1185">Reference proteome</keyword>
<gene>
    <name evidence="6" type="primary">lptC</name>
    <name evidence="6" type="ORF">C6N40_01945</name>
</gene>
<dbReference type="NCBIfam" id="TIGR04409">
    <property type="entry name" value="LptC_YrbK"/>
    <property type="match status" value="1"/>
</dbReference>
<dbReference type="RefSeq" id="WP_106989315.1">
    <property type="nucleotide sequence ID" value="NZ_JAVEVW010000104.1"/>
</dbReference>
<organism evidence="6 7">
    <name type="scientific">Arenimonas caeni</name>
    <dbReference type="NCBI Taxonomy" id="2058085"/>
    <lineage>
        <taxon>Bacteria</taxon>
        <taxon>Pseudomonadati</taxon>
        <taxon>Pseudomonadota</taxon>
        <taxon>Gammaproteobacteria</taxon>
        <taxon>Lysobacterales</taxon>
        <taxon>Lysobacteraceae</taxon>
        <taxon>Arenimonas</taxon>
    </lineage>
</organism>
<evidence type="ECO:0000256" key="5">
    <source>
        <dbReference type="ARBA" id="ARBA00023136"/>
    </source>
</evidence>
<keyword evidence="4" id="KW-1133">Transmembrane helix</keyword>
<evidence type="ECO:0000256" key="4">
    <source>
        <dbReference type="ARBA" id="ARBA00022989"/>
    </source>
</evidence>
<protein>
    <submittedName>
        <fullName evidence="6">LPS export ABC transporter periplasmic protein LptC</fullName>
    </submittedName>
</protein>
<name>A0A2P6MBU3_9GAMM</name>
<dbReference type="PANTHER" id="PTHR37481:SF1">
    <property type="entry name" value="LIPOPOLYSACCHARIDE EXPORT SYSTEM PROTEIN LPTC"/>
    <property type="match status" value="1"/>
</dbReference>
<dbReference type="EMBL" id="PVLF01000002">
    <property type="protein sequence ID" value="PRH83436.1"/>
    <property type="molecule type" value="Genomic_DNA"/>
</dbReference>
<dbReference type="GO" id="GO:0005886">
    <property type="term" value="C:plasma membrane"/>
    <property type="evidence" value="ECO:0007669"/>
    <property type="project" value="InterPro"/>
</dbReference>
<dbReference type="Gene3D" id="2.60.450.10">
    <property type="entry name" value="Lipopolysaccharide (LPS) transport protein A like domain"/>
    <property type="match status" value="1"/>
</dbReference>
<dbReference type="OrthoDB" id="5973594at2"/>
<sequence>MSRRALNVWLLLLAIGLGSYAAWQWQRNRVPPAEPAQRSDYILRDFELSALGDDGLESFTVTAPYLERDPAGESLSIRQPRFGFPSRDGYWTARADNAWVSPGAEEVRLVEGVSLVGPADRSGQRTRFSTRTLSVFPDTHRASSEERVTITQGNSSFAGTGLRVEMDNKRFQLLNDIKGHLCATPASC</sequence>
<comment type="caution">
    <text evidence="6">The sequence shown here is derived from an EMBL/GenBank/DDBJ whole genome shotgun (WGS) entry which is preliminary data.</text>
</comment>
<dbReference type="AlphaFoldDB" id="A0A2P6MBU3"/>
<dbReference type="InterPro" id="IPR026265">
    <property type="entry name" value="LptC"/>
</dbReference>